<dbReference type="GO" id="GO:0004386">
    <property type="term" value="F:helicase activity"/>
    <property type="evidence" value="ECO:0007669"/>
    <property type="project" value="UniProtKB-KW"/>
</dbReference>
<feature type="domain" description="Helicase C-terminal" evidence="3">
    <location>
        <begin position="479"/>
        <end position="638"/>
    </location>
</feature>
<dbReference type="InterPro" id="IPR006935">
    <property type="entry name" value="Helicase/UvrB_N"/>
</dbReference>
<evidence type="ECO:0000256" key="1">
    <source>
        <dbReference type="ARBA" id="ARBA00022801"/>
    </source>
</evidence>
<dbReference type="SUPFAM" id="SSF52540">
    <property type="entry name" value="P-loop containing nucleoside triphosphate hydrolases"/>
    <property type="match status" value="2"/>
</dbReference>
<dbReference type="Gene3D" id="3.40.50.10810">
    <property type="entry name" value="Tandem AAA-ATPase domain"/>
    <property type="match status" value="1"/>
</dbReference>
<feature type="domain" description="Helicase ATP-binding" evidence="2">
    <location>
        <begin position="118"/>
        <end position="289"/>
    </location>
</feature>
<dbReference type="InterPro" id="IPR038718">
    <property type="entry name" value="SNF2-like_sf"/>
</dbReference>
<evidence type="ECO:0000259" key="2">
    <source>
        <dbReference type="PROSITE" id="PS51192"/>
    </source>
</evidence>
<dbReference type="GO" id="GO:0016787">
    <property type="term" value="F:hydrolase activity"/>
    <property type="evidence" value="ECO:0007669"/>
    <property type="project" value="UniProtKB-KW"/>
</dbReference>
<dbReference type="GO" id="GO:0005524">
    <property type="term" value="F:ATP binding"/>
    <property type="evidence" value="ECO:0007669"/>
    <property type="project" value="InterPro"/>
</dbReference>
<dbReference type="CDD" id="cd18793">
    <property type="entry name" value="SF2_C_SNF"/>
    <property type="match status" value="1"/>
</dbReference>
<dbReference type="SMART" id="SM00487">
    <property type="entry name" value="DEXDc"/>
    <property type="match status" value="1"/>
</dbReference>
<evidence type="ECO:0000313" key="4">
    <source>
        <dbReference type="EMBL" id="QAT84372.1"/>
    </source>
</evidence>
<dbReference type="Pfam" id="PF04851">
    <property type="entry name" value="ResIII"/>
    <property type="match status" value="1"/>
</dbReference>
<dbReference type="InterPro" id="IPR014001">
    <property type="entry name" value="Helicase_ATP-bd"/>
</dbReference>
<gene>
    <name evidence="4" type="primary">yqhH_1</name>
    <name evidence="4" type="ORF">EJ065_2800</name>
</gene>
<keyword evidence="1" id="KW-0378">Hydrolase</keyword>
<dbReference type="InterPro" id="IPR027417">
    <property type="entry name" value="P-loop_NTPase"/>
</dbReference>
<name>A0A410RR64_CORCK</name>
<accession>A0A410RR64</accession>
<evidence type="ECO:0000259" key="3">
    <source>
        <dbReference type="PROSITE" id="PS51194"/>
    </source>
</evidence>
<dbReference type="PROSITE" id="PS51194">
    <property type="entry name" value="HELICASE_CTER"/>
    <property type="match status" value="1"/>
</dbReference>
<organism evidence="4 5">
    <name type="scientific">Corallococcus coralloides</name>
    <name type="common">Myxococcus coralloides</name>
    <dbReference type="NCBI Taxonomy" id="184914"/>
    <lineage>
        <taxon>Bacteria</taxon>
        <taxon>Pseudomonadati</taxon>
        <taxon>Myxococcota</taxon>
        <taxon>Myxococcia</taxon>
        <taxon>Myxococcales</taxon>
        <taxon>Cystobacterineae</taxon>
        <taxon>Myxococcaceae</taxon>
        <taxon>Corallococcus</taxon>
    </lineage>
</organism>
<dbReference type="GO" id="GO:0003677">
    <property type="term" value="F:DNA binding"/>
    <property type="evidence" value="ECO:0007669"/>
    <property type="project" value="InterPro"/>
</dbReference>
<dbReference type="InterPro" id="IPR001650">
    <property type="entry name" value="Helicase_C-like"/>
</dbReference>
<dbReference type="Gene3D" id="3.40.50.300">
    <property type="entry name" value="P-loop containing nucleotide triphosphate hydrolases"/>
    <property type="match status" value="1"/>
</dbReference>
<keyword evidence="4" id="KW-0067">ATP-binding</keyword>
<keyword evidence="4" id="KW-0547">Nucleotide-binding</keyword>
<sequence>MSRLYRRDTGLMAMLRELDDFGIRALDLARAPGRFWGAEGTNVPLLTSSVDARRVTAVPTPAELLALPPEAGDSWLARSRRSVSAAFAWFLLAEDPQRRLDVRPVVTLAHQASLVRHVLDHANLRRALIADEVGLGKTIEAALIIGELLEQQPTLRILYLAPARLVGNVMREFRRLELPFRAWVSGEEGDARLGGKNGDACVVASIHRAVHPSHVDKVSRTEWDVLIVDEAHHLSDWAEGGGSPVRKYKLVQEIVNHLGPEGRLFLLTGTPHQGHAARFENILRLLKRPGESDEAVRGRVIYRTKEDVRDWDERPLFPLRRVREPVAVDLGAEHRRWLENIHDFFEPERNERPGDARRRAATWRCGLALQWATSSVQAGLGFLVRQALRAGANLKLRGLQRALTLLRPYRDGQHDEPVVRLFERMQHDIVRQEQTSSLEDLEDLDPEHPAVVQLDKLSHLLEEGSALLERDPNKKWDILFEQVLHDLGEEKVVLFAQPIETVTALCGYIERRTGRRPAKIIGAQSEQMRTEQIDAFWRSDGPQFLVSSRAGGEGLNLQVARRLVHVDVPWNPMELEQRVGRVHRFKSRRTILVDTLVVKDSREVDTYRVAREKLHSIARTVVAPERFEELYSRVMALVPPEELQDVMGERPLGPLDPSETDRINKLVTEGFEQWRKFHDEYAGNQRKVRALDPGQARWSDLESLLTEELQARPLHDFEVLRFRTGEEEVVDASEVATVFEVAGRPRACGDYSGMPVTGARGATADAIGLNSPEVSAVLRHLAFPERPSGAAVLRWPEGRPQPTSTGALGLVVLARQSLRQQQGAWVEHRLELEGSLIRPDDTRQLPSPELADLLRKLRGSVAVKEPAINAALLGSIKDIEAQRSRELRQPSETDHRDGIRHVVWPILAAVFVT</sequence>
<proteinExistence type="predicted"/>
<reference evidence="4 5" key="1">
    <citation type="submission" date="2018-12" db="EMBL/GenBank/DDBJ databases">
        <title>Complete Genome Sequence of the Corallopyronin A producing Myxobacterium Corallococcus coralloides B035.</title>
        <authorList>
            <person name="Bouhired S.M."/>
            <person name="Rupp O."/>
            <person name="Blom J."/>
            <person name="Schaeberle T.F."/>
            <person name="Kehraus S."/>
            <person name="Schiefer A."/>
            <person name="Pfarr K."/>
            <person name="Goesmann A."/>
            <person name="Hoerauf A."/>
            <person name="Koenig G.M."/>
        </authorList>
    </citation>
    <scope>NUCLEOTIDE SEQUENCE [LARGE SCALE GENOMIC DNA]</scope>
    <source>
        <strain evidence="4 5">B035</strain>
    </source>
</reference>
<dbReference type="InterPro" id="IPR049730">
    <property type="entry name" value="SNF2/RAD54-like_C"/>
</dbReference>
<evidence type="ECO:0000313" key="5">
    <source>
        <dbReference type="Proteomes" id="UP000288758"/>
    </source>
</evidence>
<dbReference type="Proteomes" id="UP000288758">
    <property type="component" value="Chromosome"/>
</dbReference>
<protein>
    <submittedName>
        <fullName evidence="4">Helicase/SNF2 domain-containing protein</fullName>
    </submittedName>
</protein>
<dbReference type="SMART" id="SM00490">
    <property type="entry name" value="HELICc"/>
    <property type="match status" value="1"/>
</dbReference>
<dbReference type="PANTHER" id="PTHR10799">
    <property type="entry name" value="SNF2/RAD54 HELICASE FAMILY"/>
    <property type="match status" value="1"/>
</dbReference>
<dbReference type="AlphaFoldDB" id="A0A410RR64"/>
<dbReference type="Pfam" id="PF00271">
    <property type="entry name" value="Helicase_C"/>
    <property type="match status" value="1"/>
</dbReference>
<dbReference type="PROSITE" id="PS51192">
    <property type="entry name" value="HELICASE_ATP_BIND_1"/>
    <property type="match status" value="1"/>
</dbReference>
<dbReference type="EMBL" id="CP034669">
    <property type="protein sequence ID" value="QAT84372.1"/>
    <property type="molecule type" value="Genomic_DNA"/>
</dbReference>
<keyword evidence="4" id="KW-0347">Helicase</keyword>